<proteinExistence type="predicted"/>
<reference evidence="2" key="1">
    <citation type="submission" date="2019-08" db="EMBL/GenBank/DDBJ databases">
        <title>Limnoglobus roseus gen. nov., sp. nov., a novel freshwater planctomycete with a giant genome from the family Gemmataceae.</title>
        <authorList>
            <person name="Kulichevskaya I.S."/>
            <person name="Naumoff D.G."/>
            <person name="Miroshnikov K."/>
            <person name="Ivanova A."/>
            <person name="Philippov D.A."/>
            <person name="Hakobyan A."/>
            <person name="Rijpstra I.C."/>
            <person name="Sinninghe Damste J.S."/>
            <person name="Liesack W."/>
            <person name="Dedysh S.N."/>
        </authorList>
    </citation>
    <scope>NUCLEOTIDE SEQUENCE [LARGE SCALE GENOMIC DNA]</scope>
    <source>
        <strain evidence="2">PX52</strain>
    </source>
</reference>
<sequence>MTGVPASAPAPVFRSRWLLERRWDSSRPLPIRPIVARTKPPFPTTPFDFTAALRVLCEDVMARCPTFATLDPKRMLLTYAPCRNRSRFGVQARVTPMRFRAGALTRRMRGVLYGVQRYYVDGREMLYLVTFSLPRFLDQTFEDKLVTVFHELYHISPAFDGDLRRLPGRYEVHSHSKHAYDQHMLTLVRAYLTDHPRPEVYEPFRFRTAELLNRHGRITGVVVPRPKLVPLAW</sequence>
<protein>
    <recommendedName>
        <fullName evidence="3">Phage metallopeptidase domain-containing protein</fullName>
    </recommendedName>
</protein>
<dbReference type="OrthoDB" id="5395677at2"/>
<dbReference type="RefSeq" id="WP_149108654.1">
    <property type="nucleotide sequence ID" value="NZ_CP042425.1"/>
</dbReference>
<evidence type="ECO:0000313" key="1">
    <source>
        <dbReference type="EMBL" id="QEL13705.1"/>
    </source>
</evidence>
<dbReference type="EMBL" id="CP042425">
    <property type="protein sequence ID" value="QEL13705.1"/>
    <property type="molecule type" value="Genomic_DNA"/>
</dbReference>
<name>A0A5C1A5T1_9BACT</name>
<evidence type="ECO:0000313" key="2">
    <source>
        <dbReference type="Proteomes" id="UP000324974"/>
    </source>
</evidence>
<dbReference type="KEGG" id="lrs:PX52LOC_00563"/>
<dbReference type="AlphaFoldDB" id="A0A5C1A5T1"/>
<dbReference type="Proteomes" id="UP000324974">
    <property type="component" value="Chromosome"/>
</dbReference>
<evidence type="ECO:0008006" key="3">
    <source>
        <dbReference type="Google" id="ProtNLM"/>
    </source>
</evidence>
<accession>A0A5C1A5T1</accession>
<organism evidence="1 2">
    <name type="scientific">Limnoglobus roseus</name>
    <dbReference type="NCBI Taxonomy" id="2598579"/>
    <lineage>
        <taxon>Bacteria</taxon>
        <taxon>Pseudomonadati</taxon>
        <taxon>Planctomycetota</taxon>
        <taxon>Planctomycetia</taxon>
        <taxon>Gemmatales</taxon>
        <taxon>Gemmataceae</taxon>
        <taxon>Limnoglobus</taxon>
    </lineage>
</organism>
<keyword evidence="2" id="KW-1185">Reference proteome</keyword>
<gene>
    <name evidence="1" type="ORF">PX52LOC_00563</name>
</gene>